<sequence>LVTGPRPSVRPSVRSFGLHASCLFRRHHYSVVVLLLLLALV</sequence>
<dbReference type="EMBL" id="JYDU01001138">
    <property type="protein sequence ID" value="KRX72150.1"/>
    <property type="molecule type" value="Genomic_DNA"/>
</dbReference>
<organism evidence="1 2">
    <name type="scientific">Trichinella pseudospiralis</name>
    <name type="common">Parasitic roundworm</name>
    <dbReference type="NCBI Taxonomy" id="6337"/>
    <lineage>
        <taxon>Eukaryota</taxon>
        <taxon>Metazoa</taxon>
        <taxon>Ecdysozoa</taxon>
        <taxon>Nematoda</taxon>
        <taxon>Enoplea</taxon>
        <taxon>Dorylaimia</taxon>
        <taxon>Trichinellida</taxon>
        <taxon>Trichinellidae</taxon>
        <taxon>Trichinella</taxon>
    </lineage>
</organism>
<evidence type="ECO:0000313" key="2">
    <source>
        <dbReference type="Proteomes" id="UP000054815"/>
    </source>
</evidence>
<proteinExistence type="predicted"/>
<comment type="caution">
    <text evidence="1">The sequence shown here is derived from an EMBL/GenBank/DDBJ whole genome shotgun (WGS) entry which is preliminary data.</text>
</comment>
<dbReference type="AlphaFoldDB" id="A0A0V0W8C8"/>
<feature type="non-terminal residue" evidence="1">
    <location>
        <position position="1"/>
    </location>
</feature>
<accession>A0A0V0W8C8</accession>
<name>A0A0V0W8C8_TRIPS</name>
<reference evidence="1 2" key="1">
    <citation type="submission" date="2015-01" db="EMBL/GenBank/DDBJ databases">
        <title>Evolution of Trichinella species and genotypes.</title>
        <authorList>
            <person name="Korhonen P.K."/>
            <person name="Edoardo P."/>
            <person name="Giuseppe L.R."/>
            <person name="Gasser R.B."/>
        </authorList>
    </citation>
    <scope>NUCLEOTIDE SEQUENCE [LARGE SCALE GENOMIC DNA]</scope>
    <source>
        <strain evidence="1">ISS141</strain>
    </source>
</reference>
<feature type="non-terminal residue" evidence="1">
    <location>
        <position position="41"/>
    </location>
</feature>
<gene>
    <name evidence="1" type="ORF">T4E_4984</name>
</gene>
<dbReference type="Proteomes" id="UP000054815">
    <property type="component" value="Unassembled WGS sequence"/>
</dbReference>
<evidence type="ECO:0000313" key="1">
    <source>
        <dbReference type="EMBL" id="KRX72150.1"/>
    </source>
</evidence>
<protein>
    <submittedName>
        <fullName evidence="1">Uncharacterized protein</fullName>
    </submittedName>
</protein>